<dbReference type="CDD" id="cd05570">
    <property type="entry name" value="STKc_PKC"/>
    <property type="match status" value="1"/>
</dbReference>
<comment type="caution">
    <text evidence="23">The sequence shown here is derived from an EMBL/GenBank/DDBJ whole genome shotgun (WGS) entry which is preliminary data.</text>
</comment>
<evidence type="ECO:0000259" key="19">
    <source>
        <dbReference type="PROSITE" id="PS50011"/>
    </source>
</evidence>
<dbReference type="SMART" id="SM00133">
    <property type="entry name" value="S_TK_X"/>
    <property type="match status" value="1"/>
</dbReference>
<dbReference type="SUPFAM" id="SSF57889">
    <property type="entry name" value="Cysteine-rich domain"/>
    <property type="match status" value="2"/>
</dbReference>
<feature type="compositionally biased region" description="Polar residues" evidence="17">
    <location>
        <begin position="734"/>
        <end position="750"/>
    </location>
</feature>
<dbReference type="Gene3D" id="3.30.60.20">
    <property type="match status" value="2"/>
</dbReference>
<feature type="region of interest" description="Disordered" evidence="17">
    <location>
        <begin position="74"/>
        <end position="124"/>
    </location>
</feature>
<dbReference type="PROSITE" id="PS51860">
    <property type="entry name" value="REM_1"/>
    <property type="match status" value="1"/>
</dbReference>
<gene>
    <name evidence="23" type="ORF">EMPS_10113</name>
</gene>
<dbReference type="PROSITE" id="PS50004">
    <property type="entry name" value="C2"/>
    <property type="match status" value="1"/>
</dbReference>
<dbReference type="InterPro" id="IPR011009">
    <property type="entry name" value="Kinase-like_dom_sf"/>
</dbReference>
<evidence type="ECO:0000256" key="4">
    <source>
        <dbReference type="ARBA" id="ARBA00022553"/>
    </source>
</evidence>
<feature type="region of interest" description="Disordered" evidence="17">
    <location>
        <begin position="636"/>
        <end position="817"/>
    </location>
</feature>
<keyword evidence="12 16" id="KW-0067">ATP-binding</keyword>
<dbReference type="EC" id="2.7.11.13" evidence="2"/>
<feature type="domain" description="REM-1" evidence="22">
    <location>
        <begin position="191"/>
        <end position="271"/>
    </location>
</feature>
<evidence type="ECO:0000256" key="8">
    <source>
        <dbReference type="ARBA" id="ARBA00022741"/>
    </source>
</evidence>
<dbReference type="OrthoDB" id="63267at2759"/>
<organism evidence="23 24">
    <name type="scientific">Entomortierella parvispora</name>
    <dbReference type="NCBI Taxonomy" id="205924"/>
    <lineage>
        <taxon>Eukaryota</taxon>
        <taxon>Fungi</taxon>
        <taxon>Fungi incertae sedis</taxon>
        <taxon>Mucoromycota</taxon>
        <taxon>Mortierellomycotina</taxon>
        <taxon>Mortierellomycetes</taxon>
        <taxon>Mortierellales</taxon>
        <taxon>Mortierellaceae</taxon>
        <taxon>Entomortierella</taxon>
    </lineage>
</organism>
<dbReference type="Gene3D" id="3.30.200.20">
    <property type="entry name" value="Phosphorylase Kinase, domain 1"/>
    <property type="match status" value="1"/>
</dbReference>
<dbReference type="Pfam" id="PF02185">
    <property type="entry name" value="HR1"/>
    <property type="match status" value="2"/>
</dbReference>
<dbReference type="FunFam" id="1.10.510.10:FF:000101">
    <property type="entry name" value="Protein kinase C"/>
    <property type="match status" value="1"/>
</dbReference>
<dbReference type="PROSITE" id="PS51285">
    <property type="entry name" value="AGC_KINASE_CTER"/>
    <property type="match status" value="1"/>
</dbReference>
<keyword evidence="3" id="KW-0723">Serine/threonine-protein kinase</keyword>
<feature type="compositionally biased region" description="Low complexity" evidence="17">
    <location>
        <begin position="841"/>
        <end position="861"/>
    </location>
</feature>
<feature type="region of interest" description="Disordered" evidence="17">
    <location>
        <begin position="841"/>
        <end position="910"/>
    </location>
</feature>
<evidence type="ECO:0000256" key="12">
    <source>
        <dbReference type="ARBA" id="ARBA00022840"/>
    </source>
</evidence>
<proteinExistence type="inferred from homology"/>
<evidence type="ECO:0000256" key="2">
    <source>
        <dbReference type="ARBA" id="ARBA00012429"/>
    </source>
</evidence>
<sequence>MPDTYKSRIQEITRKLQTEQRVKDATTVMRTRHTNPTAIAQCEITLQESQKRIDYLTKEIEKLQIRQSHHLQQQQRIQQQQQQQQQQQSQQQKQFNSQGSYGHHQPGQEFASDSSMDPILTGDDEYKDRDLVSTSNIYLAGDFGPVPVQMPEFTGSAVSLGSGTTMDSPQMDTTLLELPKKPAYTNLDLLKSSTPITTAKISNKLRELAFKLDVERKLKAGSERLAVLYKNDPSMGDKKNRAGVTGELLESNEKIVLLKRALQKYQQLFVPGMEDDDDSEPEMANRVGAGLRKPNTGTLQIRVIAVKQQNNAPTRTLKAPETLCMIKVDGVPRVKTRPARSGTQGARWNEDFDIPVEKASEVELTLYDKPDNHLIPIGSLWVKISDITDELRRKKVELESGPGWAPAGVAGQVSGNGQFDPAAPDGPGGYGGPGGAFNNANSNVTVDGIESWFDLEPVGQICIKFNFVKDTVGVKRYPSRLGRAGAVRKRKGEIKEVNGHKFAVQQFYQIMRCALCSDLFSGAGAQCEDCKYTCHRKCFEKVVTKCISKSKAEEDPDEEKLNHRIPHRFEAFTNLSASWCCHCGYILPLGKKGAKRCTECNVTSHAACSHLVPDFCGMDMEKANMILMEIKRAKRNTTDHRLNSSSTLNSRYSVPRPGQPESGQSSPVDGRFPPGSQRSDYNQRPEPGSPDSRGSYRQTMSPQSSQHSSTMTQSQPPSASPRQTPPKLQMPPYSDQSQTGGFMDQNQGYNPSPSLSMSSLSLKHEYEPEEPGQLQHEIEEQMMMQQQQQMHQQQQQRLQQENLQRVQQQELQHQQRLQQEHQMRLQQQQAHQQQQQQQQYQQYQQQQQQPYGQPRPVQQQQAPPPLQQQSYGPPRPVEQRPPQQQQQQQQQVVKTTPQAAPGTGHPPRKVGLDDFNFLAVLGKGNFGKVMLAEDRLTKGLYAIKVLKKEFIIEHDEVASTRSEKRVFQAANKERHPFLVGLHSCFQTETRIYFVMDYVSGGDLMLHIQREQFSERQAKFYACQVLLALEYFHKNNIIYRDLKLDNILLALDGHIKIADYGLCKEDMYYGSTTNTFCGTPEFMAPEILSEQKYGRAVDWWAFGVLIYEMLLGQSPFRGDDEDEIFEAILEDEILYPINMSRDSVSILQKLLTRDPEKRLGSGKTDAEEIKRHPFFKGVNWQDILDKKVPPPFFPRVRGPTDTSNFDVEFTREIPVLTPVHSHLNAGAQALFEGFSYVAEWL</sequence>
<feature type="compositionally biased region" description="Low complexity" evidence="17">
    <location>
        <begin position="751"/>
        <end position="761"/>
    </location>
</feature>
<dbReference type="InterPro" id="IPR002219">
    <property type="entry name" value="PKC_DAG/PE"/>
</dbReference>
<dbReference type="Pfam" id="PF00069">
    <property type="entry name" value="Pkinase"/>
    <property type="match status" value="1"/>
</dbReference>
<protein>
    <recommendedName>
        <fullName evidence="2">protein kinase C</fullName>
        <ecNumber evidence="2">2.7.11.13</ecNumber>
    </recommendedName>
</protein>
<keyword evidence="10" id="KW-0418">Kinase</keyword>
<keyword evidence="4" id="KW-0597">Phosphoprotein</keyword>
<reference evidence="23" key="2">
    <citation type="journal article" date="2022" name="Microbiol. Resour. Announc.">
        <title>Whole-Genome Sequence of Entomortierella parvispora E1425, a Mucoromycotan Fungus Associated with Burkholderiaceae-Related Endosymbiotic Bacteria.</title>
        <authorList>
            <person name="Herlambang A."/>
            <person name="Guo Y."/>
            <person name="Takashima Y."/>
            <person name="Narisawa K."/>
            <person name="Ohta H."/>
            <person name="Nishizawa T."/>
        </authorList>
    </citation>
    <scope>NUCLEOTIDE SEQUENCE</scope>
    <source>
        <strain evidence="23">E1425</strain>
    </source>
</reference>
<dbReference type="Proteomes" id="UP000827284">
    <property type="component" value="Unassembled WGS sequence"/>
</dbReference>
<comment type="catalytic activity">
    <reaction evidence="13">
        <text>L-threonyl-[protein] + ATP = O-phospho-L-threonyl-[protein] + ADP + H(+)</text>
        <dbReference type="Rhea" id="RHEA:46608"/>
        <dbReference type="Rhea" id="RHEA-COMP:11060"/>
        <dbReference type="Rhea" id="RHEA-COMP:11605"/>
        <dbReference type="ChEBI" id="CHEBI:15378"/>
        <dbReference type="ChEBI" id="CHEBI:30013"/>
        <dbReference type="ChEBI" id="CHEBI:30616"/>
        <dbReference type="ChEBI" id="CHEBI:61977"/>
        <dbReference type="ChEBI" id="CHEBI:456216"/>
        <dbReference type="EC" id="2.7.11.13"/>
    </reaction>
</comment>
<evidence type="ECO:0000256" key="10">
    <source>
        <dbReference type="ARBA" id="ARBA00022777"/>
    </source>
</evidence>
<keyword evidence="15" id="KW-0175">Coiled coil</keyword>
<dbReference type="GO" id="GO:0005524">
    <property type="term" value="F:ATP binding"/>
    <property type="evidence" value="ECO:0007669"/>
    <property type="project" value="UniProtKB-UniRule"/>
</dbReference>
<evidence type="ECO:0000256" key="7">
    <source>
        <dbReference type="ARBA" id="ARBA00022737"/>
    </source>
</evidence>
<feature type="compositionally biased region" description="Low complexity" evidence="17">
    <location>
        <begin position="74"/>
        <end position="92"/>
    </location>
</feature>
<evidence type="ECO:0000256" key="17">
    <source>
        <dbReference type="SAM" id="MobiDB-lite"/>
    </source>
</evidence>
<evidence type="ECO:0000313" key="24">
    <source>
        <dbReference type="Proteomes" id="UP000827284"/>
    </source>
</evidence>
<evidence type="ECO:0000256" key="1">
    <source>
        <dbReference type="ARBA" id="ARBA00005490"/>
    </source>
</evidence>
<keyword evidence="24" id="KW-1185">Reference proteome</keyword>
<keyword evidence="9" id="KW-0863">Zinc-finger</keyword>
<dbReference type="PROSITE" id="PS00107">
    <property type="entry name" value="PROTEIN_KINASE_ATP"/>
    <property type="match status" value="1"/>
</dbReference>
<dbReference type="PROSITE" id="PS00108">
    <property type="entry name" value="PROTEIN_KINASE_ST"/>
    <property type="match status" value="1"/>
</dbReference>
<feature type="domain" description="Protein kinase" evidence="19">
    <location>
        <begin position="915"/>
        <end position="1174"/>
    </location>
</feature>
<dbReference type="CDD" id="cd20822">
    <property type="entry name" value="C1_ScPKC1-like_rpt1"/>
    <property type="match status" value="1"/>
</dbReference>
<evidence type="ECO:0000259" key="18">
    <source>
        <dbReference type="PROSITE" id="PS50004"/>
    </source>
</evidence>
<evidence type="ECO:0000256" key="14">
    <source>
        <dbReference type="ARBA" id="ARBA00047470"/>
    </source>
</evidence>
<reference evidence="23" key="1">
    <citation type="submission" date="2021-11" db="EMBL/GenBank/DDBJ databases">
        <authorList>
            <person name="Herlambang A."/>
            <person name="Guo Y."/>
            <person name="Takashima Y."/>
            <person name="Nishizawa T."/>
        </authorList>
    </citation>
    <scope>NUCLEOTIDE SEQUENCE</scope>
    <source>
        <strain evidence="23">E1425</strain>
    </source>
</reference>
<name>A0A9P3M0X4_9FUNG</name>
<evidence type="ECO:0000256" key="11">
    <source>
        <dbReference type="ARBA" id="ARBA00022833"/>
    </source>
</evidence>
<evidence type="ECO:0000259" key="22">
    <source>
        <dbReference type="PROSITE" id="PS51860"/>
    </source>
</evidence>
<dbReference type="Gene3D" id="1.10.287.160">
    <property type="entry name" value="HR1 repeat"/>
    <property type="match status" value="2"/>
</dbReference>
<evidence type="ECO:0000256" key="16">
    <source>
        <dbReference type="PROSITE-ProRule" id="PRU10141"/>
    </source>
</evidence>
<comment type="similarity">
    <text evidence="1">Belongs to the protein kinase superfamily. AGC Ser/Thr protein kinase family. PKC subfamily.</text>
</comment>
<dbReference type="GO" id="GO:0004697">
    <property type="term" value="F:diacylglycerol-dependent serine/threonine kinase activity"/>
    <property type="evidence" value="ECO:0007669"/>
    <property type="project" value="UniProtKB-EC"/>
</dbReference>
<dbReference type="Pfam" id="PF00433">
    <property type="entry name" value="Pkinase_C"/>
    <property type="match status" value="1"/>
</dbReference>
<dbReference type="PANTHER" id="PTHR24351">
    <property type="entry name" value="RIBOSOMAL PROTEIN S6 KINASE"/>
    <property type="match status" value="1"/>
</dbReference>
<dbReference type="FunFam" id="3.30.60.20:FF:000034">
    <property type="entry name" value="Protein kinase C"/>
    <property type="match status" value="1"/>
</dbReference>
<dbReference type="InterPro" id="IPR036274">
    <property type="entry name" value="HR1_rpt_sf"/>
</dbReference>
<keyword evidence="5" id="KW-0808">Transferase</keyword>
<dbReference type="InterPro" id="IPR011072">
    <property type="entry name" value="HR1_rho-bd"/>
</dbReference>
<evidence type="ECO:0000256" key="9">
    <source>
        <dbReference type="ARBA" id="ARBA00022771"/>
    </source>
</evidence>
<dbReference type="SMART" id="SM00239">
    <property type="entry name" value="C2"/>
    <property type="match status" value="1"/>
</dbReference>
<dbReference type="Pfam" id="PF00130">
    <property type="entry name" value="C1_1"/>
    <property type="match status" value="2"/>
</dbReference>
<keyword evidence="6" id="KW-0479">Metal-binding</keyword>
<evidence type="ECO:0000256" key="15">
    <source>
        <dbReference type="PROSITE-ProRule" id="PRU01207"/>
    </source>
</evidence>
<dbReference type="SMART" id="SM00742">
    <property type="entry name" value="Hr1"/>
    <property type="match status" value="2"/>
</dbReference>
<keyword evidence="7" id="KW-0677">Repeat</keyword>
<evidence type="ECO:0000256" key="6">
    <source>
        <dbReference type="ARBA" id="ARBA00022723"/>
    </source>
</evidence>
<evidence type="ECO:0000259" key="20">
    <source>
        <dbReference type="PROSITE" id="PS50081"/>
    </source>
</evidence>
<dbReference type="InterPro" id="IPR000719">
    <property type="entry name" value="Prot_kinase_dom"/>
</dbReference>
<dbReference type="EMBL" id="BQFW01000014">
    <property type="protein sequence ID" value="GJJ77754.1"/>
    <property type="molecule type" value="Genomic_DNA"/>
</dbReference>
<dbReference type="Gene3D" id="1.10.510.10">
    <property type="entry name" value="Transferase(Phosphotransferase) domain 1"/>
    <property type="match status" value="1"/>
</dbReference>
<dbReference type="SUPFAM" id="SSF46585">
    <property type="entry name" value="HR1 repeat"/>
    <property type="match status" value="2"/>
</dbReference>
<feature type="domain" description="Phorbol-ester/DAG-type" evidence="20">
    <location>
        <begin position="499"/>
        <end position="546"/>
    </location>
</feature>
<dbReference type="GO" id="GO:0007165">
    <property type="term" value="P:signal transduction"/>
    <property type="evidence" value="ECO:0007669"/>
    <property type="project" value="InterPro"/>
</dbReference>
<accession>A0A9P3M0X4</accession>
<evidence type="ECO:0000313" key="23">
    <source>
        <dbReference type="EMBL" id="GJJ77754.1"/>
    </source>
</evidence>
<dbReference type="AlphaFoldDB" id="A0A9P3M0X4"/>
<dbReference type="InterPro" id="IPR008271">
    <property type="entry name" value="Ser/Thr_kinase_AS"/>
</dbReference>
<dbReference type="InterPro" id="IPR017441">
    <property type="entry name" value="Protein_kinase_ATP_BS"/>
</dbReference>
<dbReference type="CDD" id="cd20823">
    <property type="entry name" value="C1_ScPKC1-like_rpt2"/>
    <property type="match status" value="1"/>
</dbReference>
<feature type="compositionally biased region" description="Low complexity" evidence="17">
    <location>
        <begin position="698"/>
        <end position="721"/>
    </location>
</feature>
<dbReference type="SUPFAM" id="SSF49562">
    <property type="entry name" value="C2 domain (Calcium/lipid-binding domain, CaLB)"/>
    <property type="match status" value="1"/>
</dbReference>
<dbReference type="InterPro" id="IPR000961">
    <property type="entry name" value="AGC-kinase_C"/>
</dbReference>
<dbReference type="InterPro" id="IPR046349">
    <property type="entry name" value="C1-like_sf"/>
</dbReference>
<feature type="compositionally biased region" description="Low complexity" evidence="17">
    <location>
        <begin position="880"/>
        <end position="898"/>
    </location>
</feature>
<feature type="compositionally biased region" description="Polar residues" evidence="17">
    <location>
        <begin position="643"/>
        <end position="652"/>
    </location>
</feature>
<evidence type="ECO:0000256" key="3">
    <source>
        <dbReference type="ARBA" id="ARBA00022527"/>
    </source>
</evidence>
<feature type="binding site" evidence="16">
    <location>
        <position position="944"/>
    </location>
    <ligand>
        <name>ATP</name>
        <dbReference type="ChEBI" id="CHEBI:30616"/>
    </ligand>
</feature>
<dbReference type="InterPro" id="IPR000008">
    <property type="entry name" value="C2_dom"/>
</dbReference>
<feature type="domain" description="Phorbol-ester/DAG-type" evidence="20">
    <location>
        <begin position="566"/>
        <end position="616"/>
    </location>
</feature>
<dbReference type="SMART" id="SM00220">
    <property type="entry name" value="S_TKc"/>
    <property type="match status" value="1"/>
</dbReference>
<keyword evidence="8 16" id="KW-0547">Nucleotide-binding</keyword>
<feature type="compositionally biased region" description="Low complexity" evidence="17">
    <location>
        <begin position="781"/>
        <end position="817"/>
    </location>
</feature>
<evidence type="ECO:0000256" key="13">
    <source>
        <dbReference type="ARBA" id="ARBA00047272"/>
    </source>
</evidence>
<evidence type="ECO:0000256" key="5">
    <source>
        <dbReference type="ARBA" id="ARBA00022679"/>
    </source>
</evidence>
<keyword evidence="11" id="KW-0862">Zinc</keyword>
<dbReference type="PROSITE" id="PS50081">
    <property type="entry name" value="ZF_DAG_PE_2"/>
    <property type="match status" value="2"/>
</dbReference>
<dbReference type="InterPro" id="IPR035892">
    <property type="entry name" value="C2_domain_sf"/>
</dbReference>
<dbReference type="PROSITE" id="PS50011">
    <property type="entry name" value="PROTEIN_KINASE_DOM"/>
    <property type="match status" value="1"/>
</dbReference>
<feature type="domain" description="AGC-kinase C-terminal" evidence="21">
    <location>
        <begin position="1175"/>
        <end position="1240"/>
    </location>
</feature>
<dbReference type="InterPro" id="IPR017892">
    <property type="entry name" value="Pkinase_C"/>
</dbReference>
<dbReference type="Pfam" id="PF00168">
    <property type="entry name" value="C2"/>
    <property type="match status" value="1"/>
</dbReference>
<dbReference type="PROSITE" id="PS00479">
    <property type="entry name" value="ZF_DAG_PE_1"/>
    <property type="match status" value="1"/>
</dbReference>
<comment type="catalytic activity">
    <reaction evidence="14">
        <text>L-seryl-[protein] + ATP = O-phospho-L-seryl-[protein] + ADP + H(+)</text>
        <dbReference type="Rhea" id="RHEA:17989"/>
        <dbReference type="Rhea" id="RHEA-COMP:9863"/>
        <dbReference type="Rhea" id="RHEA-COMP:11604"/>
        <dbReference type="ChEBI" id="CHEBI:15378"/>
        <dbReference type="ChEBI" id="CHEBI:29999"/>
        <dbReference type="ChEBI" id="CHEBI:30616"/>
        <dbReference type="ChEBI" id="CHEBI:83421"/>
        <dbReference type="ChEBI" id="CHEBI:456216"/>
        <dbReference type="EC" id="2.7.11.13"/>
    </reaction>
</comment>
<evidence type="ECO:0000259" key="21">
    <source>
        <dbReference type="PROSITE" id="PS51285"/>
    </source>
</evidence>
<dbReference type="SMART" id="SM00109">
    <property type="entry name" value="C1"/>
    <property type="match status" value="2"/>
</dbReference>
<feature type="domain" description="C2" evidence="18">
    <location>
        <begin position="277"/>
        <end position="400"/>
    </location>
</feature>
<dbReference type="FunFam" id="3.30.200.20:FF:000103">
    <property type="entry name" value="Protein kinase C"/>
    <property type="match status" value="1"/>
</dbReference>
<dbReference type="GO" id="GO:0008270">
    <property type="term" value="F:zinc ion binding"/>
    <property type="evidence" value="ECO:0007669"/>
    <property type="project" value="UniProtKB-KW"/>
</dbReference>
<dbReference type="SUPFAM" id="SSF56112">
    <property type="entry name" value="Protein kinase-like (PK-like)"/>
    <property type="match status" value="1"/>
</dbReference>
<dbReference type="Gene3D" id="2.60.40.150">
    <property type="entry name" value="C2 domain"/>
    <property type="match status" value="1"/>
</dbReference>